<evidence type="ECO:0000313" key="1">
    <source>
        <dbReference type="EMBL" id="OMJ74454.1"/>
    </source>
</evidence>
<evidence type="ECO:0000313" key="2">
    <source>
        <dbReference type="Proteomes" id="UP000187209"/>
    </source>
</evidence>
<dbReference type="EMBL" id="MPUH01000750">
    <property type="protein sequence ID" value="OMJ74454.1"/>
    <property type="molecule type" value="Genomic_DNA"/>
</dbReference>
<evidence type="ECO:0008006" key="3">
    <source>
        <dbReference type="Google" id="ProtNLM"/>
    </source>
</evidence>
<keyword evidence="2" id="KW-1185">Reference proteome</keyword>
<dbReference type="AlphaFoldDB" id="A0A1R2BCG5"/>
<sequence length="197" mass="23174">MFNQFASASEINVPCLKLIDCFLVSASIPLNFQCLNLKDLFYQTTYELSLSQIEILAWLILLEEIEYKIEPLSQKQTLQFTALKAKVKLGHAVYREIEEYDLKNPSFMVNFKSWSSTNLIEEDIITTEKLNQKYKELNLPIDHDFTNYNYYVDSILASAPTYCNYLIGEKRKKRSTKVHFDSDMNFIDEREFERIDS</sequence>
<protein>
    <recommendedName>
        <fullName evidence="3">Cyclin N-terminal domain-containing protein</fullName>
    </recommendedName>
</protein>
<name>A0A1R2BCG5_9CILI</name>
<proteinExistence type="predicted"/>
<reference evidence="1 2" key="1">
    <citation type="submission" date="2016-11" db="EMBL/GenBank/DDBJ databases">
        <title>The macronuclear genome of Stentor coeruleus: a giant cell with tiny introns.</title>
        <authorList>
            <person name="Slabodnick M."/>
            <person name="Ruby J.G."/>
            <person name="Reiff S.B."/>
            <person name="Swart E.C."/>
            <person name="Gosai S."/>
            <person name="Prabakaran S."/>
            <person name="Witkowska E."/>
            <person name="Larue G.E."/>
            <person name="Fisher S."/>
            <person name="Freeman R.M."/>
            <person name="Gunawardena J."/>
            <person name="Chu W."/>
            <person name="Stover N.A."/>
            <person name="Gregory B.D."/>
            <person name="Nowacki M."/>
            <person name="Derisi J."/>
            <person name="Roy S.W."/>
            <person name="Marshall W.F."/>
            <person name="Sood P."/>
        </authorList>
    </citation>
    <scope>NUCLEOTIDE SEQUENCE [LARGE SCALE GENOMIC DNA]</scope>
    <source>
        <strain evidence="1">WM001</strain>
    </source>
</reference>
<dbReference type="Proteomes" id="UP000187209">
    <property type="component" value="Unassembled WGS sequence"/>
</dbReference>
<accession>A0A1R2BCG5</accession>
<comment type="caution">
    <text evidence="1">The sequence shown here is derived from an EMBL/GenBank/DDBJ whole genome shotgun (WGS) entry which is preliminary data.</text>
</comment>
<gene>
    <name evidence="1" type="ORF">SteCoe_26606</name>
</gene>
<organism evidence="1 2">
    <name type="scientific">Stentor coeruleus</name>
    <dbReference type="NCBI Taxonomy" id="5963"/>
    <lineage>
        <taxon>Eukaryota</taxon>
        <taxon>Sar</taxon>
        <taxon>Alveolata</taxon>
        <taxon>Ciliophora</taxon>
        <taxon>Postciliodesmatophora</taxon>
        <taxon>Heterotrichea</taxon>
        <taxon>Heterotrichida</taxon>
        <taxon>Stentoridae</taxon>
        <taxon>Stentor</taxon>
    </lineage>
</organism>